<dbReference type="Pfam" id="PF09991">
    <property type="entry name" value="DUF2232"/>
    <property type="match status" value="1"/>
</dbReference>
<dbReference type="GeneID" id="98916100"/>
<feature type="transmembrane region" description="Helical" evidence="1">
    <location>
        <begin position="156"/>
        <end position="185"/>
    </location>
</feature>
<keyword evidence="1" id="KW-1133">Transmembrane helix</keyword>
<name>A0A4R3YRF1_9FIRM</name>
<reference evidence="2 3" key="1">
    <citation type="submission" date="2019-03" db="EMBL/GenBank/DDBJ databases">
        <title>Genomic Encyclopedia of Type Strains, Phase IV (KMG-IV): sequencing the most valuable type-strain genomes for metagenomic binning, comparative biology and taxonomic classification.</title>
        <authorList>
            <person name="Goeker M."/>
        </authorList>
    </citation>
    <scope>NUCLEOTIDE SEQUENCE [LARGE SCALE GENOMIC DNA]</scope>
    <source>
        <strain evidence="2 3">DSM 29487</strain>
    </source>
</reference>
<protein>
    <submittedName>
        <fullName evidence="2">Putative membrane protein DUF2232</fullName>
    </submittedName>
</protein>
<accession>A0A4R3YRF1</accession>
<feature type="transmembrane region" description="Helical" evidence="1">
    <location>
        <begin position="262"/>
        <end position="285"/>
    </location>
</feature>
<feature type="transmembrane region" description="Helical" evidence="1">
    <location>
        <begin position="102"/>
        <end position="122"/>
    </location>
</feature>
<evidence type="ECO:0000256" key="1">
    <source>
        <dbReference type="SAM" id="Phobius"/>
    </source>
</evidence>
<dbReference type="AlphaFoldDB" id="A0A4R3YRF1"/>
<feature type="transmembrane region" description="Helical" evidence="1">
    <location>
        <begin position="12"/>
        <end position="37"/>
    </location>
</feature>
<feature type="transmembrane region" description="Helical" evidence="1">
    <location>
        <begin position="232"/>
        <end position="255"/>
    </location>
</feature>
<dbReference type="PANTHER" id="PTHR41324:SF1">
    <property type="entry name" value="DUF2232 DOMAIN-CONTAINING PROTEIN"/>
    <property type="match status" value="1"/>
</dbReference>
<keyword evidence="1" id="KW-0812">Transmembrane</keyword>
<gene>
    <name evidence="2" type="ORF">EDD60_1197</name>
</gene>
<proteinExistence type="predicted"/>
<comment type="caution">
    <text evidence="2">The sequence shown here is derived from an EMBL/GenBank/DDBJ whole genome shotgun (WGS) entry which is preliminary data.</text>
</comment>
<feature type="transmembrane region" description="Helical" evidence="1">
    <location>
        <begin position="57"/>
        <end position="90"/>
    </location>
</feature>
<keyword evidence="3" id="KW-1185">Reference proteome</keyword>
<sequence>MGRTNTKKMVQGAMIAAIFGALSLFNTYTGSMFDVLICYVMSVPLVWYGYTYSLKDNIIVCVVSMFVIAMMGLPFFVISSIESCLAGLFIGEALKRKAKKETILFGTLAVTFLNNILIYEVFSGLLGVDLIAEMRDMYITMIQPISALSNRISLEFFIALAPLFLLMVSVMEMYVIVLMCQIILMRLNIQFPGSFHIANMHLSKPVGLILSIGLVVSYGLVKFGYVDSIYLTYLYTICVVVLALQGLAFLSWLLIVKEKAKFMMFVLLGLFIPMVNTFYVVIGIVDIFSDLRENILYNRHSND</sequence>
<dbReference type="InterPro" id="IPR018710">
    <property type="entry name" value="DUF2232"/>
</dbReference>
<keyword evidence="1" id="KW-0472">Membrane</keyword>
<dbReference type="PANTHER" id="PTHR41324">
    <property type="entry name" value="MEMBRANE PROTEIN-RELATED"/>
    <property type="match status" value="1"/>
</dbReference>
<dbReference type="EMBL" id="SMCQ01000019">
    <property type="protein sequence ID" value="TCV95020.1"/>
    <property type="molecule type" value="Genomic_DNA"/>
</dbReference>
<dbReference type="RefSeq" id="WP_066445100.1">
    <property type="nucleotide sequence ID" value="NZ_JANKBF010000017.1"/>
</dbReference>
<dbReference type="Proteomes" id="UP000295515">
    <property type="component" value="Unassembled WGS sequence"/>
</dbReference>
<organism evidence="2 3">
    <name type="scientific">Longibaculum muris</name>
    <dbReference type="NCBI Taxonomy" id="1796628"/>
    <lineage>
        <taxon>Bacteria</taxon>
        <taxon>Bacillati</taxon>
        <taxon>Bacillota</taxon>
        <taxon>Erysipelotrichia</taxon>
        <taxon>Erysipelotrichales</taxon>
        <taxon>Coprobacillaceae</taxon>
        <taxon>Longibaculum</taxon>
    </lineage>
</organism>
<evidence type="ECO:0000313" key="3">
    <source>
        <dbReference type="Proteomes" id="UP000295515"/>
    </source>
</evidence>
<feature type="transmembrane region" description="Helical" evidence="1">
    <location>
        <begin position="206"/>
        <end position="226"/>
    </location>
</feature>
<evidence type="ECO:0000313" key="2">
    <source>
        <dbReference type="EMBL" id="TCV95020.1"/>
    </source>
</evidence>